<comment type="caution">
    <text evidence="1">The sequence shown here is derived from an EMBL/GenBank/DDBJ whole genome shotgun (WGS) entry which is preliminary data.</text>
</comment>
<evidence type="ECO:0000313" key="2">
    <source>
        <dbReference type="Proteomes" id="UP000467637"/>
    </source>
</evidence>
<dbReference type="RefSeq" id="WP_157320290.1">
    <property type="nucleotide sequence ID" value="NZ_WSEM01000016.1"/>
</dbReference>
<dbReference type="EMBL" id="WSEM01000016">
    <property type="protein sequence ID" value="MVQ36357.1"/>
    <property type="molecule type" value="Genomic_DNA"/>
</dbReference>
<reference evidence="1 2" key="1">
    <citation type="submission" date="2019-12" db="EMBL/GenBank/DDBJ databases">
        <authorList>
            <person name="Huq M.A."/>
        </authorList>
    </citation>
    <scope>NUCLEOTIDE SEQUENCE [LARGE SCALE GENOMIC DNA]</scope>
    <source>
        <strain evidence="1 2">MAH-34</strain>
    </source>
</reference>
<evidence type="ECO:0000313" key="1">
    <source>
        <dbReference type="EMBL" id="MVQ36357.1"/>
    </source>
</evidence>
<organism evidence="1 2">
    <name type="scientific">Paenibacillus anseongense</name>
    <dbReference type="NCBI Taxonomy" id="2682845"/>
    <lineage>
        <taxon>Bacteria</taxon>
        <taxon>Bacillati</taxon>
        <taxon>Bacillota</taxon>
        <taxon>Bacilli</taxon>
        <taxon>Bacillales</taxon>
        <taxon>Paenibacillaceae</taxon>
        <taxon>Paenibacillus</taxon>
    </lineage>
</organism>
<name>A0ABW9U8B1_9BACL</name>
<accession>A0ABW9U8B1</accession>
<evidence type="ECO:0008006" key="3">
    <source>
        <dbReference type="Google" id="ProtNLM"/>
    </source>
</evidence>
<sequence length="62" mass="7225">MILMDNGFRLRPIIIPNDIETAVSWYQEPEVLYYSEGGEASTPYDFERVEAMYSFLSKKAEI</sequence>
<protein>
    <recommendedName>
        <fullName evidence="3">N-acetyltransferase</fullName>
    </recommendedName>
</protein>
<proteinExistence type="predicted"/>
<dbReference type="Proteomes" id="UP000467637">
    <property type="component" value="Unassembled WGS sequence"/>
</dbReference>
<gene>
    <name evidence="1" type="ORF">GON05_17245</name>
</gene>
<keyword evidence="2" id="KW-1185">Reference proteome</keyword>